<evidence type="ECO:0000313" key="4">
    <source>
        <dbReference type="Proteomes" id="UP000215563"/>
    </source>
</evidence>
<keyword evidence="2" id="KW-0472">Membrane</keyword>
<feature type="region of interest" description="Disordered" evidence="1">
    <location>
        <begin position="1"/>
        <end position="23"/>
    </location>
</feature>
<evidence type="ECO:0000256" key="2">
    <source>
        <dbReference type="SAM" id="Phobius"/>
    </source>
</evidence>
<reference evidence="3 4" key="1">
    <citation type="submission" date="2017-07" db="EMBL/GenBank/DDBJ databases">
        <title>Amycolatopsis alba DSM 44262 Genome sequencing and assembly.</title>
        <authorList>
            <person name="Kaur N."/>
            <person name="Mayilraj S."/>
        </authorList>
    </citation>
    <scope>NUCLEOTIDE SEQUENCE [LARGE SCALE GENOMIC DNA]</scope>
    <source>
        <strain evidence="3 4">DSM 44262</strain>
    </source>
</reference>
<sequence length="227" mass="24454">MYQQPQGPGGPPPGFAPPQPPWVQAKAKKKRRIVLILVIVALLALLVGGGVTGGILASKYYKSTGAAPTSTPVPPECEALRPTMERLGVPNVNEVKVTLPSAAATSSKDTSCTWRPTPAEHVRYRSLYVTIKAFTGPDAERQASDYNPPTQGEIVPLPEISDRAWSRIESSGGAHSTAELWARRGKVQVWVMYSAKDKGFFVDERVPADVLSGETKTVAMAVFDSVR</sequence>
<evidence type="ECO:0000313" key="3">
    <source>
        <dbReference type="EMBL" id="OXM42907.1"/>
    </source>
</evidence>
<proteinExistence type="predicted"/>
<accession>A0A229R8E2</accession>
<name>A0A229R8E2_AMYAL</name>
<dbReference type="EMBL" id="NMQU01000169">
    <property type="protein sequence ID" value="OXM42907.1"/>
    <property type="molecule type" value="Genomic_DNA"/>
</dbReference>
<dbReference type="Proteomes" id="UP000215563">
    <property type="component" value="Unassembled WGS sequence"/>
</dbReference>
<gene>
    <name evidence="3" type="ORF">CFP75_40760</name>
</gene>
<comment type="caution">
    <text evidence="3">The sequence shown here is derived from an EMBL/GenBank/DDBJ whole genome shotgun (WGS) entry which is preliminary data.</text>
</comment>
<dbReference type="OrthoDB" id="9912497at2"/>
<evidence type="ECO:0008006" key="5">
    <source>
        <dbReference type="Google" id="ProtNLM"/>
    </source>
</evidence>
<evidence type="ECO:0000256" key="1">
    <source>
        <dbReference type="SAM" id="MobiDB-lite"/>
    </source>
</evidence>
<protein>
    <recommendedName>
        <fullName evidence="5">DUF3558 domain-containing protein</fullName>
    </recommendedName>
</protein>
<feature type="compositionally biased region" description="Pro residues" evidence="1">
    <location>
        <begin position="8"/>
        <end position="21"/>
    </location>
</feature>
<dbReference type="AlphaFoldDB" id="A0A229R8E2"/>
<keyword evidence="4" id="KW-1185">Reference proteome</keyword>
<organism evidence="3 4">
    <name type="scientific">Amycolatopsis alba DSM 44262</name>
    <dbReference type="NCBI Taxonomy" id="1125972"/>
    <lineage>
        <taxon>Bacteria</taxon>
        <taxon>Bacillati</taxon>
        <taxon>Actinomycetota</taxon>
        <taxon>Actinomycetes</taxon>
        <taxon>Pseudonocardiales</taxon>
        <taxon>Pseudonocardiaceae</taxon>
        <taxon>Amycolatopsis</taxon>
    </lineage>
</organism>
<feature type="transmembrane region" description="Helical" evidence="2">
    <location>
        <begin position="33"/>
        <end position="57"/>
    </location>
</feature>
<dbReference type="RefSeq" id="WP_020633422.1">
    <property type="nucleotide sequence ID" value="NZ_KB913032.1"/>
</dbReference>
<keyword evidence="2" id="KW-1133">Transmembrane helix</keyword>
<keyword evidence="2" id="KW-0812">Transmembrane</keyword>